<protein>
    <recommendedName>
        <fullName evidence="4">DUF1453 domain-containing protein</fullName>
    </recommendedName>
</protein>
<evidence type="ECO:0000313" key="3">
    <source>
        <dbReference type="Proteomes" id="UP000559182"/>
    </source>
</evidence>
<accession>A0A839NAT9</accession>
<evidence type="ECO:0000313" key="2">
    <source>
        <dbReference type="EMBL" id="MBB2891722.1"/>
    </source>
</evidence>
<feature type="transmembrane region" description="Helical" evidence="1">
    <location>
        <begin position="138"/>
        <end position="158"/>
    </location>
</feature>
<dbReference type="AlphaFoldDB" id="A0A839NAT9"/>
<evidence type="ECO:0000256" key="1">
    <source>
        <dbReference type="SAM" id="Phobius"/>
    </source>
</evidence>
<keyword evidence="3" id="KW-1185">Reference proteome</keyword>
<dbReference type="Proteomes" id="UP000559182">
    <property type="component" value="Unassembled WGS sequence"/>
</dbReference>
<proteinExistence type="predicted"/>
<comment type="caution">
    <text evidence="2">The sequence shown here is derived from an EMBL/GenBank/DDBJ whole genome shotgun (WGS) entry which is preliminary data.</text>
</comment>
<keyword evidence="1" id="KW-0472">Membrane</keyword>
<dbReference type="EMBL" id="JACHVQ010000001">
    <property type="protein sequence ID" value="MBB2891722.1"/>
    <property type="molecule type" value="Genomic_DNA"/>
</dbReference>
<name>A0A839NAT9_9MICO</name>
<feature type="transmembrane region" description="Helical" evidence="1">
    <location>
        <begin position="6"/>
        <end position="24"/>
    </location>
</feature>
<reference evidence="2 3" key="1">
    <citation type="submission" date="2020-08" db="EMBL/GenBank/DDBJ databases">
        <title>Sequencing the genomes of 1000 actinobacteria strains.</title>
        <authorList>
            <person name="Klenk H.-P."/>
        </authorList>
    </citation>
    <scope>NUCLEOTIDE SEQUENCE [LARGE SCALE GENOMIC DNA]</scope>
    <source>
        <strain evidence="2 3">DSM 105369</strain>
    </source>
</reference>
<keyword evidence="1" id="KW-1133">Transmembrane helix</keyword>
<feature type="transmembrane region" description="Helical" evidence="1">
    <location>
        <begin position="90"/>
        <end position="112"/>
    </location>
</feature>
<evidence type="ECO:0008006" key="4">
    <source>
        <dbReference type="Google" id="ProtNLM"/>
    </source>
</evidence>
<gene>
    <name evidence="2" type="ORF">FHU39_001706</name>
</gene>
<sequence length="182" mass="19824">MSDFQQALLISGGIAVLVLATQWGRRAFSLHSVLRPLLMIVGVGFFYLRGMPTDRSELWLYAAGLGIGLLCGAVATVFTRIERDAVTGKVMTVSGVGFAATWLVVVAARLAFVWEAEHNLTFRAHLGSFMMHHQLHEAAIAPFFVIWALAMVVSRIAANAVRAGQLPQVPQRTVRVERPVAA</sequence>
<feature type="transmembrane region" description="Helical" evidence="1">
    <location>
        <begin position="58"/>
        <end position="78"/>
    </location>
</feature>
<organism evidence="2 3">
    <name type="scientific">Flexivirga oryzae</name>
    <dbReference type="NCBI Taxonomy" id="1794944"/>
    <lineage>
        <taxon>Bacteria</taxon>
        <taxon>Bacillati</taxon>
        <taxon>Actinomycetota</taxon>
        <taxon>Actinomycetes</taxon>
        <taxon>Micrococcales</taxon>
        <taxon>Dermacoccaceae</taxon>
        <taxon>Flexivirga</taxon>
    </lineage>
</organism>
<keyword evidence="1" id="KW-0812">Transmembrane</keyword>
<feature type="transmembrane region" description="Helical" evidence="1">
    <location>
        <begin position="36"/>
        <end position="52"/>
    </location>
</feature>
<dbReference type="RefSeq" id="WP_183319954.1">
    <property type="nucleotide sequence ID" value="NZ_JACHVQ010000001.1"/>
</dbReference>